<evidence type="ECO:0000313" key="3">
    <source>
        <dbReference type="Proteomes" id="UP001175271"/>
    </source>
</evidence>
<proteinExistence type="predicted"/>
<evidence type="ECO:0000256" key="1">
    <source>
        <dbReference type="SAM" id="Phobius"/>
    </source>
</evidence>
<feature type="transmembrane region" description="Helical" evidence="1">
    <location>
        <begin position="128"/>
        <end position="161"/>
    </location>
</feature>
<keyword evidence="1" id="KW-1133">Transmembrane helix</keyword>
<dbReference type="EMBL" id="JAUCMV010000004">
    <property type="protein sequence ID" value="KAK0404481.1"/>
    <property type="molecule type" value="Genomic_DNA"/>
</dbReference>
<dbReference type="Proteomes" id="UP001175271">
    <property type="component" value="Unassembled WGS sequence"/>
</dbReference>
<protein>
    <submittedName>
        <fullName evidence="2">Uncharacterized protein</fullName>
    </submittedName>
</protein>
<keyword evidence="1" id="KW-0472">Membrane</keyword>
<comment type="caution">
    <text evidence="2">The sequence shown here is derived from an EMBL/GenBank/DDBJ whole genome shotgun (WGS) entry which is preliminary data.</text>
</comment>
<sequence length="337" mass="37877">MALLGVLFAVVLGLSTVLMIVEWRVEQVDIEEKQSSSIEVTKMRTEFGERINNIFAQTNTTLVAISDLVEGFTKNAYGRIERLIDVTSLDGALTCPQLWNTTTAVLVGLSSTFLDNYTALDCSTVSCGLVMICMTIMGTTVLIIAITSSNYVLICISSWVFERIYGVPKTKGSLNNNMAAVQSETYKQMFITVTATIYLCGTSTAVFFIIKADQPNRGWKEASLFTFNALWSMGQQQQGPDYFQSRWTDHWYTIVIFTLEFLIVSAFSFFIASILKLIVTTFAIKYAELEDEEIRAILTQENARRRFNDRPTYTLVRLLGAVLKIRVSVLFVAECKK</sequence>
<accession>A0AA39HEQ2</accession>
<dbReference type="AlphaFoldDB" id="A0AA39HEQ2"/>
<keyword evidence="1" id="KW-0812">Transmembrane</keyword>
<keyword evidence="3" id="KW-1185">Reference proteome</keyword>
<reference evidence="2" key="1">
    <citation type="submission" date="2023-06" db="EMBL/GenBank/DDBJ databases">
        <title>Genomic analysis of the entomopathogenic nematode Steinernema hermaphroditum.</title>
        <authorList>
            <person name="Schwarz E.M."/>
            <person name="Heppert J.K."/>
            <person name="Baniya A."/>
            <person name="Schwartz H.T."/>
            <person name="Tan C.-H."/>
            <person name="Antoshechkin I."/>
            <person name="Sternberg P.W."/>
            <person name="Goodrich-Blair H."/>
            <person name="Dillman A.R."/>
        </authorList>
    </citation>
    <scope>NUCLEOTIDE SEQUENCE</scope>
    <source>
        <strain evidence="2">PS9179</strain>
        <tissue evidence="2">Whole animal</tissue>
    </source>
</reference>
<organism evidence="2 3">
    <name type="scientific">Steinernema hermaphroditum</name>
    <dbReference type="NCBI Taxonomy" id="289476"/>
    <lineage>
        <taxon>Eukaryota</taxon>
        <taxon>Metazoa</taxon>
        <taxon>Ecdysozoa</taxon>
        <taxon>Nematoda</taxon>
        <taxon>Chromadorea</taxon>
        <taxon>Rhabditida</taxon>
        <taxon>Tylenchina</taxon>
        <taxon>Panagrolaimomorpha</taxon>
        <taxon>Strongyloidoidea</taxon>
        <taxon>Steinernematidae</taxon>
        <taxon>Steinernema</taxon>
    </lineage>
</organism>
<name>A0AA39HEQ2_9BILA</name>
<feature type="transmembrane region" description="Helical" evidence="1">
    <location>
        <begin position="189"/>
        <end position="210"/>
    </location>
</feature>
<feature type="transmembrane region" description="Helical" evidence="1">
    <location>
        <begin position="251"/>
        <end position="275"/>
    </location>
</feature>
<evidence type="ECO:0000313" key="2">
    <source>
        <dbReference type="EMBL" id="KAK0404481.1"/>
    </source>
</evidence>
<gene>
    <name evidence="2" type="ORF">QR680_017471</name>
</gene>